<dbReference type="PANTHER" id="PTHR39299:SF1">
    <property type="entry name" value="TRANSMEMBRANE PROTEIN"/>
    <property type="match status" value="1"/>
</dbReference>
<feature type="transmembrane region" description="Helical" evidence="1">
    <location>
        <begin position="78"/>
        <end position="94"/>
    </location>
</feature>
<evidence type="ECO:0000256" key="1">
    <source>
        <dbReference type="SAM" id="Phobius"/>
    </source>
</evidence>
<dbReference type="EMBL" id="HBIB01028300">
    <property type="protein sequence ID" value="CAE0256174.1"/>
    <property type="molecule type" value="Transcribed_RNA"/>
</dbReference>
<keyword evidence="1" id="KW-0812">Transmembrane</keyword>
<evidence type="ECO:0000259" key="2">
    <source>
        <dbReference type="Pfam" id="PF25044"/>
    </source>
</evidence>
<feature type="transmembrane region" description="Helical" evidence="1">
    <location>
        <begin position="187"/>
        <end position="208"/>
    </location>
</feature>
<feature type="transmembrane region" description="Helical" evidence="1">
    <location>
        <begin position="106"/>
        <end position="132"/>
    </location>
</feature>
<keyword evidence="1" id="KW-1133">Transmembrane helix</keyword>
<feature type="transmembrane region" description="Helical" evidence="1">
    <location>
        <begin position="49"/>
        <end position="71"/>
    </location>
</feature>
<evidence type="ECO:0000313" key="3">
    <source>
        <dbReference type="EMBL" id="CAE0256174.1"/>
    </source>
</evidence>
<protein>
    <recommendedName>
        <fullName evidence="2">DUF7789 domain-containing protein</fullName>
    </recommendedName>
</protein>
<organism evidence="3">
    <name type="scientific">Palpitomonas bilix</name>
    <dbReference type="NCBI Taxonomy" id="652834"/>
    <lineage>
        <taxon>Eukaryota</taxon>
        <taxon>Eukaryota incertae sedis</taxon>
    </lineage>
</organism>
<name>A0A7S3DFP0_9EUKA</name>
<gene>
    <name evidence="3" type="ORF">PBIL07802_LOCUS18429</name>
</gene>
<accession>A0A7S3DFP0</accession>
<sequence length="386" mass="42672">MAVSLMKDSLIARSHRARAFVVIMSIECVLLSGFSLAKIALDIENHDDIAFTLSVLTTVLFFAFLLFDAVINENQYELIAFFTLSVVLIIRVIYEFFSDAEKSCEILAVNFFAALTSIIFQMALFPLGALVYKELGWKAFLYFERDKRKIKMYSVYQVFVAFLKFDFQFGILFTIFSYYFAPKGYGVPLAVFCFATTIAQPLLGYFGARKERRDLMALHMILVFALPILSTFLSINAMECGNGNGVEHERNESLTHCPFKFLSTFENSGSGSGSFGGGGSGEGTVIITPNGTKYGMFGLPCRPYNSSVGSGGVEITVVGASALSLVCRLFVIIYAIRVSFNFGKGLKDTFKKEPRRKRTLTINSVDEESKDSPLLATLGGRNGGVL</sequence>
<reference evidence="3" key="1">
    <citation type="submission" date="2021-01" db="EMBL/GenBank/DDBJ databases">
        <authorList>
            <person name="Corre E."/>
            <person name="Pelletier E."/>
            <person name="Niang G."/>
            <person name="Scheremetjew M."/>
            <person name="Finn R."/>
            <person name="Kale V."/>
            <person name="Holt S."/>
            <person name="Cochrane G."/>
            <person name="Meng A."/>
            <person name="Brown T."/>
            <person name="Cohen L."/>
        </authorList>
    </citation>
    <scope>NUCLEOTIDE SEQUENCE</scope>
    <source>
        <strain evidence="3">NIES-2562</strain>
    </source>
</reference>
<feature type="transmembrane region" description="Helical" evidence="1">
    <location>
        <begin position="215"/>
        <end position="235"/>
    </location>
</feature>
<keyword evidence="1" id="KW-0472">Membrane</keyword>
<dbReference type="AlphaFoldDB" id="A0A7S3DFP0"/>
<feature type="transmembrane region" description="Helical" evidence="1">
    <location>
        <begin position="315"/>
        <end position="336"/>
    </location>
</feature>
<feature type="domain" description="DUF7789" evidence="2">
    <location>
        <begin position="19"/>
        <end position="117"/>
    </location>
</feature>
<dbReference type="InterPro" id="IPR056691">
    <property type="entry name" value="DUF7789"/>
</dbReference>
<proteinExistence type="predicted"/>
<feature type="transmembrane region" description="Helical" evidence="1">
    <location>
        <begin position="20"/>
        <end position="37"/>
    </location>
</feature>
<dbReference type="PANTHER" id="PTHR39299">
    <property type="entry name" value="TRANSMEMBRANE PROTEIN"/>
    <property type="match status" value="1"/>
</dbReference>
<dbReference type="Pfam" id="PF25044">
    <property type="entry name" value="DUF7789"/>
    <property type="match status" value="1"/>
</dbReference>
<feature type="transmembrane region" description="Helical" evidence="1">
    <location>
        <begin position="153"/>
        <end position="181"/>
    </location>
</feature>